<name>A0A1J1HYK1_9DIPT</name>
<organism evidence="1 2">
    <name type="scientific">Clunio marinus</name>
    <dbReference type="NCBI Taxonomy" id="568069"/>
    <lineage>
        <taxon>Eukaryota</taxon>
        <taxon>Metazoa</taxon>
        <taxon>Ecdysozoa</taxon>
        <taxon>Arthropoda</taxon>
        <taxon>Hexapoda</taxon>
        <taxon>Insecta</taxon>
        <taxon>Pterygota</taxon>
        <taxon>Neoptera</taxon>
        <taxon>Endopterygota</taxon>
        <taxon>Diptera</taxon>
        <taxon>Nematocera</taxon>
        <taxon>Chironomoidea</taxon>
        <taxon>Chironomidae</taxon>
        <taxon>Clunio</taxon>
    </lineage>
</organism>
<sequence length="76" mass="9043">MCPLRITQTLKKTFSSDFLTHVDDDQLCWFTDEMGKQENLISILKDRNYICKHGHGIVSPIDENFLNKYRLKQWKP</sequence>
<accession>A0A1J1HYK1</accession>
<protein>
    <submittedName>
        <fullName evidence="1">CLUMA_CG006719, isoform A</fullName>
    </submittedName>
</protein>
<dbReference type="AlphaFoldDB" id="A0A1J1HYK1"/>
<evidence type="ECO:0000313" key="1">
    <source>
        <dbReference type="EMBL" id="CRK93175.1"/>
    </source>
</evidence>
<keyword evidence="2" id="KW-1185">Reference proteome</keyword>
<gene>
    <name evidence="1" type="ORF">CLUMA_CG006719</name>
</gene>
<dbReference type="Proteomes" id="UP000183832">
    <property type="component" value="Unassembled WGS sequence"/>
</dbReference>
<reference evidence="1 2" key="1">
    <citation type="submission" date="2015-04" db="EMBL/GenBank/DDBJ databases">
        <authorList>
            <person name="Syromyatnikov M.Y."/>
            <person name="Popov V.N."/>
        </authorList>
    </citation>
    <scope>NUCLEOTIDE SEQUENCE [LARGE SCALE GENOMIC DNA]</scope>
</reference>
<dbReference type="EMBL" id="CVRI01000037">
    <property type="protein sequence ID" value="CRK93175.1"/>
    <property type="molecule type" value="Genomic_DNA"/>
</dbReference>
<proteinExistence type="predicted"/>
<evidence type="ECO:0000313" key="2">
    <source>
        <dbReference type="Proteomes" id="UP000183832"/>
    </source>
</evidence>